<dbReference type="RefSeq" id="WP_091636464.1">
    <property type="nucleotide sequence ID" value="NZ_FNYW01000048.1"/>
</dbReference>
<evidence type="ECO:0000313" key="1">
    <source>
        <dbReference type="EMBL" id="SEJ00968.1"/>
    </source>
</evidence>
<dbReference type="Proteomes" id="UP000198564">
    <property type="component" value="Unassembled WGS sequence"/>
</dbReference>
<protein>
    <submittedName>
        <fullName evidence="1">Uncharacterized protein</fullName>
    </submittedName>
</protein>
<accession>A0A1H6V8V9</accession>
<dbReference type="AlphaFoldDB" id="A0A1H6V8V9"/>
<sequence length="129" mass="15304">MSSLLKEKNEDNDPILIDQYIQQQELKQKYGENLLNVLKNYSKGDFDLFNQFIQTLDYAIKSADNETGNNIKLALYEVLDYSEELKKDLTRTIYNVLLKIRSDKYNKIRDPKSYLFMSIKKQLYFGQVK</sequence>
<name>A0A1H6V8V9_9LACT</name>
<gene>
    <name evidence="1" type="ORF">SAMN04488113_14810</name>
</gene>
<dbReference type="EMBL" id="FNYW01000048">
    <property type="protein sequence ID" value="SEJ00968.1"/>
    <property type="molecule type" value="Genomic_DNA"/>
</dbReference>
<keyword evidence="2" id="KW-1185">Reference proteome</keyword>
<reference evidence="2" key="1">
    <citation type="submission" date="2016-10" db="EMBL/GenBank/DDBJ databases">
        <authorList>
            <person name="Varghese N."/>
            <person name="Submissions S."/>
        </authorList>
    </citation>
    <scope>NUCLEOTIDE SEQUENCE [LARGE SCALE GENOMIC DNA]</scope>
    <source>
        <strain evidence="2">DSM 25751</strain>
    </source>
</reference>
<proteinExistence type="predicted"/>
<evidence type="ECO:0000313" key="2">
    <source>
        <dbReference type="Proteomes" id="UP000198564"/>
    </source>
</evidence>
<organism evidence="1 2">
    <name type="scientific">Alkalibacterium gilvum</name>
    <dbReference type="NCBI Taxonomy" id="1130080"/>
    <lineage>
        <taxon>Bacteria</taxon>
        <taxon>Bacillati</taxon>
        <taxon>Bacillota</taxon>
        <taxon>Bacilli</taxon>
        <taxon>Lactobacillales</taxon>
        <taxon>Carnobacteriaceae</taxon>
        <taxon>Alkalibacterium</taxon>
    </lineage>
</organism>